<feature type="region of interest" description="Disordered" evidence="1">
    <location>
        <begin position="63"/>
        <end position="87"/>
    </location>
</feature>
<gene>
    <name evidence="3" type="ORF">FDP41_003090</name>
</gene>
<feature type="compositionally biased region" description="Basic and acidic residues" evidence="1">
    <location>
        <begin position="77"/>
        <end position="87"/>
    </location>
</feature>
<protein>
    <submittedName>
        <fullName evidence="3">Uncharacterized protein</fullName>
    </submittedName>
</protein>
<proteinExistence type="predicted"/>
<dbReference type="AlphaFoldDB" id="A0A6A5BV12"/>
<evidence type="ECO:0000313" key="4">
    <source>
        <dbReference type="Proteomes" id="UP000444721"/>
    </source>
</evidence>
<feature type="chain" id="PRO_5025462774" evidence="2">
    <location>
        <begin position="23"/>
        <end position="87"/>
    </location>
</feature>
<sequence>MGATFWKVFALCSAAVVGGLFGMKHQYELEEEWAKKFSHRVRLELEKEIEEEGIVEKMLEMEKENSLAKTMNNNNGSDHDDNSAKTK</sequence>
<comment type="caution">
    <text evidence="3">The sequence shown here is derived from an EMBL/GenBank/DDBJ whole genome shotgun (WGS) entry which is preliminary data.</text>
</comment>
<dbReference type="RefSeq" id="XP_044562481.1">
    <property type="nucleotide sequence ID" value="XM_044706356.1"/>
</dbReference>
<feature type="signal peptide" evidence="2">
    <location>
        <begin position="1"/>
        <end position="22"/>
    </location>
</feature>
<dbReference type="OrthoDB" id="10475245at2759"/>
<name>A0A6A5BV12_NAEFO</name>
<keyword evidence="2" id="KW-0732">Signal</keyword>
<organism evidence="3 4">
    <name type="scientific">Naegleria fowleri</name>
    <name type="common">Brain eating amoeba</name>
    <dbReference type="NCBI Taxonomy" id="5763"/>
    <lineage>
        <taxon>Eukaryota</taxon>
        <taxon>Discoba</taxon>
        <taxon>Heterolobosea</taxon>
        <taxon>Tetramitia</taxon>
        <taxon>Eutetramitia</taxon>
        <taxon>Vahlkampfiidae</taxon>
        <taxon>Naegleria</taxon>
    </lineage>
</organism>
<evidence type="ECO:0000313" key="3">
    <source>
        <dbReference type="EMBL" id="KAF0977768.1"/>
    </source>
</evidence>
<dbReference type="Proteomes" id="UP000444721">
    <property type="component" value="Unassembled WGS sequence"/>
</dbReference>
<evidence type="ECO:0000256" key="2">
    <source>
        <dbReference type="SAM" id="SignalP"/>
    </source>
</evidence>
<reference evidence="3 4" key="1">
    <citation type="journal article" date="2019" name="Sci. Rep.">
        <title>Nanopore sequencing improves the draft genome of the human pathogenic amoeba Naegleria fowleri.</title>
        <authorList>
            <person name="Liechti N."/>
            <person name="Schurch N."/>
            <person name="Bruggmann R."/>
            <person name="Wittwer M."/>
        </authorList>
    </citation>
    <scope>NUCLEOTIDE SEQUENCE [LARGE SCALE GENOMIC DNA]</scope>
    <source>
        <strain evidence="3 4">ATCC 30894</strain>
    </source>
</reference>
<keyword evidence="4" id="KW-1185">Reference proteome</keyword>
<evidence type="ECO:0000256" key="1">
    <source>
        <dbReference type="SAM" id="MobiDB-lite"/>
    </source>
</evidence>
<dbReference type="GeneID" id="68110308"/>
<dbReference type="VEuPathDB" id="AmoebaDB:FDP41_003090"/>
<dbReference type="EMBL" id="VFQX01000033">
    <property type="protein sequence ID" value="KAF0977768.1"/>
    <property type="molecule type" value="Genomic_DNA"/>
</dbReference>
<accession>A0A6A5BV12</accession>